<organism evidence="2 3">
    <name type="scientific">Lineolata rhizophorae</name>
    <dbReference type="NCBI Taxonomy" id="578093"/>
    <lineage>
        <taxon>Eukaryota</taxon>
        <taxon>Fungi</taxon>
        <taxon>Dikarya</taxon>
        <taxon>Ascomycota</taxon>
        <taxon>Pezizomycotina</taxon>
        <taxon>Dothideomycetes</taxon>
        <taxon>Dothideomycetes incertae sedis</taxon>
        <taxon>Lineolatales</taxon>
        <taxon>Lineolataceae</taxon>
        <taxon>Lineolata</taxon>
    </lineage>
</organism>
<accession>A0A6A6NQZ6</accession>
<keyword evidence="1" id="KW-0732">Signal</keyword>
<proteinExistence type="predicted"/>
<dbReference type="Proteomes" id="UP000799766">
    <property type="component" value="Unassembled WGS sequence"/>
</dbReference>
<reference evidence="2" key="1">
    <citation type="journal article" date="2020" name="Stud. Mycol.">
        <title>101 Dothideomycetes genomes: a test case for predicting lifestyles and emergence of pathogens.</title>
        <authorList>
            <person name="Haridas S."/>
            <person name="Albert R."/>
            <person name="Binder M."/>
            <person name="Bloem J."/>
            <person name="Labutti K."/>
            <person name="Salamov A."/>
            <person name="Andreopoulos B."/>
            <person name="Baker S."/>
            <person name="Barry K."/>
            <person name="Bills G."/>
            <person name="Bluhm B."/>
            <person name="Cannon C."/>
            <person name="Castanera R."/>
            <person name="Culley D."/>
            <person name="Daum C."/>
            <person name="Ezra D."/>
            <person name="Gonzalez J."/>
            <person name="Henrissat B."/>
            <person name="Kuo A."/>
            <person name="Liang C."/>
            <person name="Lipzen A."/>
            <person name="Lutzoni F."/>
            <person name="Magnuson J."/>
            <person name="Mondo S."/>
            <person name="Nolan M."/>
            <person name="Ohm R."/>
            <person name="Pangilinan J."/>
            <person name="Park H.-J."/>
            <person name="Ramirez L."/>
            <person name="Alfaro M."/>
            <person name="Sun H."/>
            <person name="Tritt A."/>
            <person name="Yoshinaga Y."/>
            <person name="Zwiers L.-H."/>
            <person name="Turgeon B."/>
            <person name="Goodwin S."/>
            <person name="Spatafora J."/>
            <person name="Crous P."/>
            <person name="Grigoriev I."/>
        </authorList>
    </citation>
    <scope>NUCLEOTIDE SEQUENCE</scope>
    <source>
        <strain evidence="2">ATCC 16933</strain>
    </source>
</reference>
<gene>
    <name evidence="2" type="ORF">BDY21DRAFT_112983</name>
</gene>
<dbReference type="EMBL" id="MU001693">
    <property type="protein sequence ID" value="KAF2454129.1"/>
    <property type="molecule type" value="Genomic_DNA"/>
</dbReference>
<evidence type="ECO:0008006" key="4">
    <source>
        <dbReference type="Google" id="ProtNLM"/>
    </source>
</evidence>
<feature type="chain" id="PRO_5025471182" description="Secreted protein" evidence="1">
    <location>
        <begin position="23"/>
        <end position="77"/>
    </location>
</feature>
<keyword evidence="3" id="KW-1185">Reference proteome</keyword>
<evidence type="ECO:0000313" key="2">
    <source>
        <dbReference type="EMBL" id="KAF2454129.1"/>
    </source>
</evidence>
<dbReference type="AlphaFoldDB" id="A0A6A6NQZ6"/>
<evidence type="ECO:0000313" key="3">
    <source>
        <dbReference type="Proteomes" id="UP000799766"/>
    </source>
</evidence>
<feature type="signal peptide" evidence="1">
    <location>
        <begin position="1"/>
        <end position="22"/>
    </location>
</feature>
<sequence>MLQSLQFLCISLVLTSTILVQQHFIRTATPDVSFKFFPRSTSLVQCLLWLGSARWVSPPRRCLLGFNDFAGSNSPWF</sequence>
<name>A0A6A6NQZ6_9PEZI</name>
<evidence type="ECO:0000256" key="1">
    <source>
        <dbReference type="SAM" id="SignalP"/>
    </source>
</evidence>
<protein>
    <recommendedName>
        <fullName evidence="4">Secreted protein</fullName>
    </recommendedName>
</protein>